<evidence type="ECO:0000256" key="1">
    <source>
        <dbReference type="ARBA" id="ARBA00003330"/>
    </source>
</evidence>
<keyword evidence="5" id="KW-0049">Antioxidant</keyword>
<comment type="similarity">
    <text evidence="10">Belongs to the peroxiredoxin family. BCP/PrxQ subfamily.</text>
</comment>
<protein>
    <recommendedName>
        <fullName evidence="3">thioredoxin-dependent peroxiredoxin</fullName>
        <ecNumber evidence="3">1.11.1.24</ecNumber>
    </recommendedName>
    <alternativeName>
        <fullName evidence="9">Thioredoxin peroxidase</fullName>
    </alternativeName>
</protein>
<dbReference type="SUPFAM" id="SSF52833">
    <property type="entry name" value="Thioredoxin-like"/>
    <property type="match status" value="1"/>
</dbReference>
<accession>A0A0S8GDF8</accession>
<reference evidence="14 15" key="1">
    <citation type="journal article" date="2015" name="Microbiome">
        <title>Genomic resolution of linkages in carbon, nitrogen, and sulfur cycling among widespread estuary sediment bacteria.</title>
        <authorList>
            <person name="Baker B.J."/>
            <person name="Lazar C.S."/>
            <person name="Teske A.P."/>
            <person name="Dick G.J."/>
        </authorList>
    </citation>
    <scope>NUCLEOTIDE SEQUENCE [LARGE SCALE GENOMIC DNA]</scope>
    <source>
        <strain evidence="14">SM23_60</strain>
    </source>
</reference>
<evidence type="ECO:0000313" key="15">
    <source>
        <dbReference type="Proteomes" id="UP000051096"/>
    </source>
</evidence>
<evidence type="ECO:0000256" key="3">
    <source>
        <dbReference type="ARBA" id="ARBA00013017"/>
    </source>
</evidence>
<keyword evidence="6" id="KW-0560">Oxidoreductase</keyword>
<comment type="subunit">
    <text evidence="2">Monomer.</text>
</comment>
<dbReference type="InterPro" id="IPR013766">
    <property type="entry name" value="Thioredoxin_domain"/>
</dbReference>
<evidence type="ECO:0000259" key="13">
    <source>
        <dbReference type="PROSITE" id="PS51352"/>
    </source>
</evidence>
<evidence type="ECO:0000256" key="7">
    <source>
        <dbReference type="ARBA" id="ARBA00023157"/>
    </source>
</evidence>
<comment type="caution">
    <text evidence="14">The sequence shown here is derived from an EMBL/GenBank/DDBJ whole genome shotgun (WGS) entry which is preliminary data.</text>
</comment>
<dbReference type="InterPro" id="IPR024706">
    <property type="entry name" value="Peroxiredoxin_AhpC-typ"/>
</dbReference>
<dbReference type="CDD" id="cd03017">
    <property type="entry name" value="PRX_BCP"/>
    <property type="match status" value="1"/>
</dbReference>
<evidence type="ECO:0000256" key="5">
    <source>
        <dbReference type="ARBA" id="ARBA00022862"/>
    </source>
</evidence>
<dbReference type="Gene3D" id="3.40.30.10">
    <property type="entry name" value="Glutaredoxin"/>
    <property type="match status" value="1"/>
</dbReference>
<dbReference type="AlphaFoldDB" id="A0A0S8GDF8"/>
<dbReference type="PATRIC" id="fig|1703780.3.peg.601"/>
<evidence type="ECO:0000256" key="2">
    <source>
        <dbReference type="ARBA" id="ARBA00011245"/>
    </source>
</evidence>
<keyword evidence="4" id="KW-0575">Peroxidase</keyword>
<dbReference type="GO" id="GO:0008379">
    <property type="term" value="F:thioredoxin peroxidase activity"/>
    <property type="evidence" value="ECO:0007669"/>
    <property type="project" value="TreeGrafter"/>
</dbReference>
<dbReference type="PROSITE" id="PS51352">
    <property type="entry name" value="THIOREDOXIN_2"/>
    <property type="match status" value="1"/>
</dbReference>
<dbReference type="GO" id="GO:0005737">
    <property type="term" value="C:cytoplasm"/>
    <property type="evidence" value="ECO:0007669"/>
    <property type="project" value="TreeGrafter"/>
</dbReference>
<dbReference type="PANTHER" id="PTHR42801:SF4">
    <property type="entry name" value="AHPC_TSA FAMILY PROTEIN"/>
    <property type="match status" value="1"/>
</dbReference>
<dbReference type="EC" id="1.11.1.24" evidence="3"/>
<evidence type="ECO:0000256" key="11">
    <source>
        <dbReference type="ARBA" id="ARBA00049091"/>
    </source>
</evidence>
<keyword evidence="7" id="KW-1015">Disulfide bond</keyword>
<evidence type="ECO:0000256" key="4">
    <source>
        <dbReference type="ARBA" id="ARBA00022559"/>
    </source>
</evidence>
<evidence type="ECO:0000313" key="14">
    <source>
        <dbReference type="EMBL" id="KPK70673.1"/>
    </source>
</evidence>
<dbReference type="PANTHER" id="PTHR42801">
    <property type="entry name" value="THIOREDOXIN-DEPENDENT PEROXIDE REDUCTASE"/>
    <property type="match status" value="1"/>
</dbReference>
<evidence type="ECO:0000256" key="9">
    <source>
        <dbReference type="ARBA" id="ARBA00032824"/>
    </source>
</evidence>
<sequence>MAGTLKLGKKAPEFCLPDKDEKKVCLKDYKGKWVVLYFYPKDNTSGCTKEAVDFTAHLKDFTKMDAVVVGISPDSTKSHANFVAKHKLKVILLSDPDHAALKKYGVWQKKKLYGREFFGVVRTTYMIDPKGKIVHVWDKVKVAGHATEVKAALGESCRRM</sequence>
<feature type="active site" description="Cysteine sulfenic acid (-SOH) intermediate; for peroxidase activity" evidence="12">
    <location>
        <position position="47"/>
    </location>
</feature>
<comment type="function">
    <text evidence="1">Thiol-specific peroxidase that catalyzes the reduction of hydrogen peroxide and organic hydroperoxides to water and alcohols, respectively. Plays a role in cell protection against oxidative stress by detoxifying peroxides and as sensor of hydrogen peroxide-mediated signaling events.</text>
</comment>
<keyword evidence="8" id="KW-0676">Redox-active center</keyword>
<dbReference type="GO" id="GO:0045454">
    <property type="term" value="P:cell redox homeostasis"/>
    <property type="evidence" value="ECO:0007669"/>
    <property type="project" value="TreeGrafter"/>
</dbReference>
<comment type="catalytic activity">
    <reaction evidence="11">
        <text>a hydroperoxide + [thioredoxin]-dithiol = an alcohol + [thioredoxin]-disulfide + H2O</text>
        <dbReference type="Rhea" id="RHEA:62620"/>
        <dbReference type="Rhea" id="RHEA-COMP:10698"/>
        <dbReference type="Rhea" id="RHEA-COMP:10700"/>
        <dbReference type="ChEBI" id="CHEBI:15377"/>
        <dbReference type="ChEBI" id="CHEBI:29950"/>
        <dbReference type="ChEBI" id="CHEBI:30879"/>
        <dbReference type="ChEBI" id="CHEBI:35924"/>
        <dbReference type="ChEBI" id="CHEBI:50058"/>
        <dbReference type="EC" id="1.11.1.24"/>
    </reaction>
</comment>
<organism evidence="14 15">
    <name type="scientific">candidate division WOR_3 bacterium SM23_60</name>
    <dbReference type="NCBI Taxonomy" id="1703780"/>
    <lineage>
        <taxon>Bacteria</taxon>
        <taxon>Bacteria division WOR-3</taxon>
    </lineage>
</organism>
<dbReference type="Pfam" id="PF00578">
    <property type="entry name" value="AhpC-TSA"/>
    <property type="match status" value="1"/>
</dbReference>
<feature type="domain" description="Thioredoxin" evidence="13">
    <location>
        <begin position="5"/>
        <end position="158"/>
    </location>
</feature>
<gene>
    <name evidence="14" type="ORF">AMJ87_08510</name>
</gene>
<evidence type="ECO:0000256" key="10">
    <source>
        <dbReference type="ARBA" id="ARBA00038489"/>
    </source>
</evidence>
<dbReference type="Proteomes" id="UP000051096">
    <property type="component" value="Unassembled WGS sequence"/>
</dbReference>
<proteinExistence type="inferred from homology"/>
<dbReference type="FunFam" id="3.40.30.10:FF:000007">
    <property type="entry name" value="Thioredoxin-dependent thiol peroxidase"/>
    <property type="match status" value="1"/>
</dbReference>
<dbReference type="InterPro" id="IPR000866">
    <property type="entry name" value="AhpC/TSA"/>
</dbReference>
<dbReference type="GO" id="GO:0034599">
    <property type="term" value="P:cellular response to oxidative stress"/>
    <property type="evidence" value="ECO:0007669"/>
    <property type="project" value="TreeGrafter"/>
</dbReference>
<name>A0A0S8GDF8_UNCW3</name>
<dbReference type="NCBIfam" id="NF006960">
    <property type="entry name" value="PRK09437.1"/>
    <property type="match status" value="1"/>
</dbReference>
<evidence type="ECO:0000256" key="6">
    <source>
        <dbReference type="ARBA" id="ARBA00023002"/>
    </source>
</evidence>
<dbReference type="EMBL" id="LJUO01000084">
    <property type="protein sequence ID" value="KPK70673.1"/>
    <property type="molecule type" value="Genomic_DNA"/>
</dbReference>
<evidence type="ECO:0000256" key="12">
    <source>
        <dbReference type="PIRSR" id="PIRSR000239-1"/>
    </source>
</evidence>
<dbReference type="InterPro" id="IPR050924">
    <property type="entry name" value="Peroxiredoxin_BCP/PrxQ"/>
</dbReference>
<evidence type="ECO:0000256" key="8">
    <source>
        <dbReference type="ARBA" id="ARBA00023284"/>
    </source>
</evidence>
<dbReference type="InterPro" id="IPR036249">
    <property type="entry name" value="Thioredoxin-like_sf"/>
</dbReference>
<dbReference type="PIRSF" id="PIRSF000239">
    <property type="entry name" value="AHPC"/>
    <property type="match status" value="1"/>
</dbReference>